<dbReference type="Proteomes" id="UP001061958">
    <property type="component" value="Chloroplast Pltd"/>
</dbReference>
<dbReference type="GO" id="GO:0015979">
    <property type="term" value="P:photosynthesis"/>
    <property type="evidence" value="ECO:0007669"/>
    <property type="project" value="UniProtKB-KW"/>
</dbReference>
<accession>A0A9C7EW65</accession>
<dbReference type="Pfam" id="PF06596">
    <property type="entry name" value="PsbX"/>
    <property type="match status" value="1"/>
</dbReference>
<dbReference type="AlphaFoldDB" id="A0A9C7EW65"/>
<keyword evidence="7" id="KW-0150">Chloroplast</keyword>
<organism evidence="7 8">
    <name type="scientific">Galdieria partita</name>
    <dbReference type="NCBI Taxonomy" id="83374"/>
    <lineage>
        <taxon>Eukaryota</taxon>
        <taxon>Rhodophyta</taxon>
        <taxon>Bangiophyceae</taxon>
        <taxon>Galdieriales</taxon>
        <taxon>Galdieriaceae</taxon>
        <taxon>Galdieria</taxon>
    </lineage>
</organism>
<keyword evidence="4 6" id="KW-0472">Membrane</keyword>
<evidence type="ECO:0000256" key="4">
    <source>
        <dbReference type="ARBA" id="ARBA00023136"/>
    </source>
</evidence>
<gene>
    <name evidence="7" type="primary">psbX</name>
    <name evidence="7" type="ORF">GpartN1_CHLp164</name>
</gene>
<dbReference type="Gene3D" id="1.20.5.510">
    <property type="entry name" value="Single helix bin"/>
    <property type="match status" value="1"/>
</dbReference>
<evidence type="ECO:0000256" key="2">
    <source>
        <dbReference type="ARBA" id="ARBA00022692"/>
    </source>
</evidence>
<name>A0A9C7EW65_9RHOD</name>
<evidence type="ECO:0000256" key="5">
    <source>
        <dbReference type="ARBA" id="ARBA00023276"/>
    </source>
</evidence>
<evidence type="ECO:0000313" key="7">
    <source>
        <dbReference type="EMBL" id="BDE17670.1"/>
    </source>
</evidence>
<evidence type="ECO:0000256" key="1">
    <source>
        <dbReference type="ARBA" id="ARBA00022531"/>
    </source>
</evidence>
<dbReference type="GO" id="GO:0009523">
    <property type="term" value="C:photosystem II"/>
    <property type="evidence" value="ECO:0007669"/>
    <property type="project" value="UniProtKB-KW"/>
</dbReference>
<sequence length="39" mass="4507">MTSSLLSFFNSLFLGFIIVVLPITLLLIYVSYKDRVIRN</sequence>
<keyword evidence="8" id="KW-1185">Reference proteome</keyword>
<dbReference type="EMBL" id="AP025529">
    <property type="protein sequence ID" value="BDE17670.1"/>
    <property type="molecule type" value="Genomic_DNA"/>
</dbReference>
<evidence type="ECO:0000256" key="3">
    <source>
        <dbReference type="ARBA" id="ARBA00022989"/>
    </source>
</evidence>
<keyword evidence="1" id="KW-0602">Photosynthesis</keyword>
<reference evidence="7" key="1">
    <citation type="journal article" date="2022" name="Proc. Natl. Acad. Sci. U.S.A.">
        <title>Life cycle and functional genomics of the unicellular red alga Galdieria for elucidating algal and plant evolution and industrial use.</title>
        <authorList>
            <person name="Hirooka S."/>
            <person name="Itabashi T."/>
            <person name="Ichinose T.M."/>
            <person name="Onuma R."/>
            <person name="Fujiwara T."/>
            <person name="Yamashita S."/>
            <person name="Jong L.W."/>
            <person name="Tomita R."/>
            <person name="Iwane A.H."/>
            <person name="Miyagishima S.Y."/>
        </authorList>
    </citation>
    <scope>NUCLEOTIDE SEQUENCE</scope>
    <source>
        <strain evidence="7">NBRC 102759</strain>
    </source>
</reference>
<keyword evidence="3 6" id="KW-1133">Transmembrane helix</keyword>
<dbReference type="InterPro" id="IPR009518">
    <property type="entry name" value="PSII_PsbX"/>
</dbReference>
<geneLocation type="chloroplast" evidence="7"/>
<keyword evidence="2 6" id="KW-0812">Transmembrane</keyword>
<keyword evidence="5" id="KW-0604">Photosystem II</keyword>
<keyword evidence="7" id="KW-0934">Plastid</keyword>
<feature type="transmembrane region" description="Helical" evidence="6">
    <location>
        <begin position="12"/>
        <end position="32"/>
    </location>
</feature>
<protein>
    <submittedName>
        <fullName evidence="7">Photosystem II reaction center protein X</fullName>
    </submittedName>
</protein>
<evidence type="ECO:0000256" key="6">
    <source>
        <dbReference type="SAM" id="Phobius"/>
    </source>
</evidence>
<evidence type="ECO:0000313" key="8">
    <source>
        <dbReference type="Proteomes" id="UP001061958"/>
    </source>
</evidence>
<proteinExistence type="predicted"/>